<dbReference type="EMBL" id="KZ679007">
    <property type="protein sequence ID" value="PSS25751.1"/>
    <property type="molecule type" value="Genomic_DNA"/>
</dbReference>
<keyword evidence="1" id="KW-0812">Transmembrane</keyword>
<keyword evidence="3" id="KW-1185">Reference proteome</keyword>
<evidence type="ECO:0000256" key="1">
    <source>
        <dbReference type="SAM" id="Phobius"/>
    </source>
</evidence>
<dbReference type="InParanoid" id="A0A2T3BBQ3"/>
<dbReference type="AlphaFoldDB" id="A0A2T3BBQ3"/>
<protein>
    <submittedName>
        <fullName evidence="2">Uncharacterized protein</fullName>
    </submittedName>
</protein>
<feature type="non-terminal residue" evidence="2">
    <location>
        <position position="125"/>
    </location>
</feature>
<evidence type="ECO:0000313" key="2">
    <source>
        <dbReference type="EMBL" id="PSS25751.1"/>
    </source>
</evidence>
<name>A0A2T3BBQ3_AMORE</name>
<reference evidence="2 3" key="1">
    <citation type="journal article" date="2018" name="New Phytol.">
        <title>Comparative genomics and transcriptomics depict ericoid mycorrhizal fungi as versatile saprotrophs and plant mutualists.</title>
        <authorList>
            <person name="Martino E."/>
            <person name="Morin E."/>
            <person name="Grelet G.A."/>
            <person name="Kuo A."/>
            <person name="Kohler A."/>
            <person name="Daghino S."/>
            <person name="Barry K.W."/>
            <person name="Cichocki N."/>
            <person name="Clum A."/>
            <person name="Dockter R.B."/>
            <person name="Hainaut M."/>
            <person name="Kuo R.C."/>
            <person name="LaButti K."/>
            <person name="Lindahl B.D."/>
            <person name="Lindquist E.A."/>
            <person name="Lipzen A."/>
            <person name="Khouja H.R."/>
            <person name="Magnuson J."/>
            <person name="Murat C."/>
            <person name="Ohm R.A."/>
            <person name="Singer S.W."/>
            <person name="Spatafora J.W."/>
            <person name="Wang M."/>
            <person name="Veneault-Fourrey C."/>
            <person name="Henrissat B."/>
            <person name="Grigoriev I.V."/>
            <person name="Martin F.M."/>
            <person name="Perotto S."/>
        </authorList>
    </citation>
    <scope>NUCLEOTIDE SEQUENCE [LARGE SCALE GENOMIC DNA]</scope>
    <source>
        <strain evidence="2 3">ATCC 22711</strain>
    </source>
</reference>
<evidence type="ECO:0000313" key="3">
    <source>
        <dbReference type="Proteomes" id="UP000241818"/>
    </source>
</evidence>
<dbReference type="GeneID" id="36574434"/>
<dbReference type="RefSeq" id="XP_024724350.1">
    <property type="nucleotide sequence ID" value="XM_024866353.1"/>
</dbReference>
<feature type="transmembrane region" description="Helical" evidence="1">
    <location>
        <begin position="7"/>
        <end position="28"/>
    </location>
</feature>
<dbReference type="OrthoDB" id="4492972at2759"/>
<sequence>MTRLNPRYGFILPFLFIFTIPVAIFATITTISAFSILCFRVITVYLELALAVIPHYLLGSNDSIEPVHSIARVPARRRIRRDSSSSVLSAGSITPAAGGNNLRLNQGMGHARDYEGVGGWRLAPP</sequence>
<keyword evidence="1" id="KW-0472">Membrane</keyword>
<feature type="transmembrane region" description="Helical" evidence="1">
    <location>
        <begin position="34"/>
        <end position="58"/>
    </location>
</feature>
<keyword evidence="1" id="KW-1133">Transmembrane helix</keyword>
<gene>
    <name evidence="2" type="ORF">M430DRAFT_33350</name>
</gene>
<accession>A0A2T3BBQ3</accession>
<proteinExistence type="predicted"/>
<organism evidence="2 3">
    <name type="scientific">Amorphotheca resinae ATCC 22711</name>
    <dbReference type="NCBI Taxonomy" id="857342"/>
    <lineage>
        <taxon>Eukaryota</taxon>
        <taxon>Fungi</taxon>
        <taxon>Dikarya</taxon>
        <taxon>Ascomycota</taxon>
        <taxon>Pezizomycotina</taxon>
        <taxon>Leotiomycetes</taxon>
        <taxon>Helotiales</taxon>
        <taxon>Amorphothecaceae</taxon>
        <taxon>Amorphotheca</taxon>
    </lineage>
</organism>
<dbReference type="Proteomes" id="UP000241818">
    <property type="component" value="Unassembled WGS sequence"/>
</dbReference>